<evidence type="ECO:0000256" key="1">
    <source>
        <dbReference type="SAM" id="Phobius"/>
    </source>
</evidence>
<feature type="domain" description="DUF5808" evidence="2">
    <location>
        <begin position="76"/>
        <end position="97"/>
    </location>
</feature>
<keyword evidence="1" id="KW-0812">Transmembrane</keyword>
<dbReference type="EMBL" id="JBJHZX010000006">
    <property type="protein sequence ID" value="MFL0195070.1"/>
    <property type="molecule type" value="Genomic_DNA"/>
</dbReference>
<name>A0ABW8SGG7_9CLOT</name>
<protein>
    <submittedName>
        <fullName evidence="3">DUF5808 domain-containing protein</fullName>
    </submittedName>
</protein>
<feature type="transmembrane region" description="Helical" evidence="1">
    <location>
        <begin position="95"/>
        <end position="122"/>
    </location>
</feature>
<keyword evidence="1" id="KW-0472">Membrane</keyword>
<comment type="caution">
    <text evidence="3">The sequence shown here is derived from an EMBL/GenBank/DDBJ whole genome shotgun (WGS) entry which is preliminary data.</text>
</comment>
<sequence>MVIETKFLVAELVYLGVVRNMQVGMSVIAVFIVLLAIVLFAVFFSMARYKNPSGAVLDDDDKWVLGRSYFNPFGSSLFVEKRNGIGWTVNFGRPAAWSILAVIIFLIVFKAVSVGIISVVFITRSRKVFDIE</sequence>
<keyword evidence="1" id="KW-1133">Transmembrane helix</keyword>
<gene>
    <name evidence="3" type="ORF">ACJDU8_05695</name>
</gene>
<proteinExistence type="predicted"/>
<dbReference type="RefSeq" id="WP_406791188.1">
    <property type="nucleotide sequence ID" value="NZ_JBJHZX010000006.1"/>
</dbReference>
<organism evidence="3 4">
    <name type="scientific">Candidatus Clostridium eludens</name>
    <dbReference type="NCBI Taxonomy" id="3381663"/>
    <lineage>
        <taxon>Bacteria</taxon>
        <taxon>Bacillati</taxon>
        <taxon>Bacillota</taxon>
        <taxon>Clostridia</taxon>
        <taxon>Eubacteriales</taxon>
        <taxon>Clostridiaceae</taxon>
        <taxon>Clostridium</taxon>
    </lineage>
</organism>
<accession>A0ABW8SGG7</accession>
<evidence type="ECO:0000313" key="4">
    <source>
        <dbReference type="Proteomes" id="UP001623660"/>
    </source>
</evidence>
<dbReference type="Proteomes" id="UP001623660">
    <property type="component" value="Unassembled WGS sequence"/>
</dbReference>
<evidence type="ECO:0000259" key="2">
    <source>
        <dbReference type="Pfam" id="PF19124"/>
    </source>
</evidence>
<dbReference type="InterPro" id="IPR043831">
    <property type="entry name" value="DUF5808"/>
</dbReference>
<reference evidence="3 4" key="1">
    <citation type="submission" date="2024-11" db="EMBL/GenBank/DDBJ databases">
        <authorList>
            <person name="Heng Y.C."/>
            <person name="Lim A.C.H."/>
            <person name="Lee J.K.Y."/>
            <person name="Kittelmann S."/>
        </authorList>
    </citation>
    <scope>NUCLEOTIDE SEQUENCE [LARGE SCALE GENOMIC DNA]</scope>
    <source>
        <strain evidence="3 4">WILCCON 0269</strain>
    </source>
</reference>
<dbReference type="Pfam" id="PF19124">
    <property type="entry name" value="DUF5808"/>
    <property type="match status" value="1"/>
</dbReference>
<keyword evidence="4" id="KW-1185">Reference proteome</keyword>
<feature type="transmembrane region" description="Helical" evidence="1">
    <location>
        <begin position="27"/>
        <end position="47"/>
    </location>
</feature>
<evidence type="ECO:0000313" key="3">
    <source>
        <dbReference type="EMBL" id="MFL0195070.1"/>
    </source>
</evidence>